<accession>A0A175YIE6</accession>
<sequence length="60" mass="6433">MQLHEHPSKLQEHTAQTLTTLPGCSAPIDFPAGPAPSFVSEYSNAGDIPDIKTNTDRNGK</sequence>
<comment type="caution">
    <text evidence="2">The sequence shown here is derived from an EMBL/GenBank/DDBJ whole genome shotgun (WGS) entry which is preliminary data.</text>
</comment>
<feature type="compositionally biased region" description="Basic and acidic residues" evidence="1">
    <location>
        <begin position="49"/>
        <end position="60"/>
    </location>
</feature>
<feature type="region of interest" description="Disordered" evidence="1">
    <location>
        <begin position="41"/>
        <end position="60"/>
    </location>
</feature>
<evidence type="ECO:0000313" key="2">
    <source>
        <dbReference type="EMBL" id="KZM82612.1"/>
    </source>
</evidence>
<reference evidence="2" key="1">
    <citation type="journal article" date="2016" name="Nat. Genet.">
        <title>A high-quality carrot genome assembly provides new insights into carotenoid accumulation and asterid genome evolution.</title>
        <authorList>
            <person name="Iorizzo M."/>
            <person name="Ellison S."/>
            <person name="Senalik D."/>
            <person name="Zeng P."/>
            <person name="Satapoomin P."/>
            <person name="Huang J."/>
            <person name="Bowman M."/>
            <person name="Iovene M."/>
            <person name="Sanseverino W."/>
            <person name="Cavagnaro P."/>
            <person name="Yildiz M."/>
            <person name="Macko-Podgorni A."/>
            <person name="Moranska E."/>
            <person name="Grzebelus E."/>
            <person name="Grzebelus D."/>
            <person name="Ashrafi H."/>
            <person name="Zheng Z."/>
            <person name="Cheng S."/>
            <person name="Spooner D."/>
            <person name="Van Deynze A."/>
            <person name="Simon P."/>
        </authorList>
    </citation>
    <scope>NUCLEOTIDE SEQUENCE [LARGE SCALE GENOMIC DNA]</scope>
    <source>
        <tissue evidence="2">Leaf</tissue>
    </source>
</reference>
<protein>
    <submittedName>
        <fullName evidence="2">Uncharacterized protein</fullName>
    </submittedName>
</protein>
<evidence type="ECO:0000256" key="1">
    <source>
        <dbReference type="SAM" id="MobiDB-lite"/>
    </source>
</evidence>
<dbReference type="EMBL" id="LNRQ01000009">
    <property type="protein sequence ID" value="KZM82612.1"/>
    <property type="molecule type" value="Genomic_DNA"/>
</dbReference>
<gene>
    <name evidence="2" type="ORF">DCAR_030181</name>
</gene>
<dbReference type="Gramene" id="KZM82612">
    <property type="protein sequence ID" value="KZM82612"/>
    <property type="gene ID" value="DCAR_030181"/>
</dbReference>
<proteinExistence type="predicted"/>
<dbReference type="AlphaFoldDB" id="A0A175YIE6"/>
<organism evidence="2">
    <name type="scientific">Daucus carota subsp. sativus</name>
    <name type="common">Carrot</name>
    <dbReference type="NCBI Taxonomy" id="79200"/>
    <lineage>
        <taxon>Eukaryota</taxon>
        <taxon>Viridiplantae</taxon>
        <taxon>Streptophyta</taxon>
        <taxon>Embryophyta</taxon>
        <taxon>Tracheophyta</taxon>
        <taxon>Spermatophyta</taxon>
        <taxon>Magnoliopsida</taxon>
        <taxon>eudicotyledons</taxon>
        <taxon>Gunneridae</taxon>
        <taxon>Pentapetalae</taxon>
        <taxon>asterids</taxon>
        <taxon>campanulids</taxon>
        <taxon>Apiales</taxon>
        <taxon>Apiaceae</taxon>
        <taxon>Apioideae</taxon>
        <taxon>Scandiceae</taxon>
        <taxon>Daucinae</taxon>
        <taxon>Daucus</taxon>
        <taxon>Daucus sect. Daucus</taxon>
    </lineage>
</organism>
<name>A0A175YIE6_DAUCS</name>